<dbReference type="InterPro" id="IPR001810">
    <property type="entry name" value="F-box_dom"/>
</dbReference>
<dbReference type="EMBL" id="ML119670">
    <property type="protein sequence ID" value="RPA82582.1"/>
    <property type="molecule type" value="Genomic_DNA"/>
</dbReference>
<evidence type="ECO:0000313" key="3">
    <source>
        <dbReference type="EMBL" id="RPA82582.1"/>
    </source>
</evidence>
<name>A0A3N4I919_ASCIM</name>
<reference evidence="3 4" key="1">
    <citation type="journal article" date="2018" name="Nat. Ecol. Evol.">
        <title>Pezizomycetes genomes reveal the molecular basis of ectomycorrhizal truffle lifestyle.</title>
        <authorList>
            <person name="Murat C."/>
            <person name="Payen T."/>
            <person name="Noel B."/>
            <person name="Kuo A."/>
            <person name="Morin E."/>
            <person name="Chen J."/>
            <person name="Kohler A."/>
            <person name="Krizsan K."/>
            <person name="Balestrini R."/>
            <person name="Da Silva C."/>
            <person name="Montanini B."/>
            <person name="Hainaut M."/>
            <person name="Levati E."/>
            <person name="Barry K.W."/>
            <person name="Belfiori B."/>
            <person name="Cichocki N."/>
            <person name="Clum A."/>
            <person name="Dockter R.B."/>
            <person name="Fauchery L."/>
            <person name="Guy J."/>
            <person name="Iotti M."/>
            <person name="Le Tacon F."/>
            <person name="Lindquist E.A."/>
            <person name="Lipzen A."/>
            <person name="Malagnac F."/>
            <person name="Mello A."/>
            <person name="Molinier V."/>
            <person name="Miyauchi S."/>
            <person name="Poulain J."/>
            <person name="Riccioni C."/>
            <person name="Rubini A."/>
            <person name="Sitrit Y."/>
            <person name="Splivallo R."/>
            <person name="Traeger S."/>
            <person name="Wang M."/>
            <person name="Zifcakova L."/>
            <person name="Wipf D."/>
            <person name="Zambonelli A."/>
            <person name="Paolocci F."/>
            <person name="Nowrousian M."/>
            <person name="Ottonello S."/>
            <person name="Baldrian P."/>
            <person name="Spatafora J.W."/>
            <person name="Henrissat B."/>
            <person name="Nagy L.G."/>
            <person name="Aury J.M."/>
            <person name="Wincker P."/>
            <person name="Grigoriev I.V."/>
            <person name="Bonfante P."/>
            <person name="Martin F.M."/>
        </authorList>
    </citation>
    <scope>NUCLEOTIDE SEQUENCE [LARGE SCALE GENOMIC DNA]</scope>
    <source>
        <strain evidence="3 4">RN42</strain>
    </source>
</reference>
<dbReference type="AlphaFoldDB" id="A0A3N4I919"/>
<protein>
    <recommendedName>
        <fullName evidence="2">F-box domain-containing protein</fullName>
    </recommendedName>
</protein>
<evidence type="ECO:0000256" key="1">
    <source>
        <dbReference type="SAM" id="MobiDB-lite"/>
    </source>
</evidence>
<dbReference type="PROSITE" id="PS50181">
    <property type="entry name" value="FBOX"/>
    <property type="match status" value="1"/>
</dbReference>
<dbReference type="SUPFAM" id="SSF81383">
    <property type="entry name" value="F-box domain"/>
    <property type="match status" value="1"/>
</dbReference>
<sequence>MVSRPMVSVLSSSLNRASTSVARKHLSTSAARPAGIFDIFSKDSKSTASPSTTAATTSSEPSQSKVRNVTHKLKQARLDSKVVPKLKASENPVASFFKTRFPDFKYDPNPLKNSTHQFGLLCKEQGWPDKAARRKLEADNGSKFSFTSKGKLEGNLEKLRTEVLMAGYQHIKKGMPGSRWLADHTTRYFMVVPLRRLAAFHSPQTQSSSPQMPGHSRKNSRPRKNRIAPALSTPSSLLKLPNELLCKIFIQAPNAQAFFALARACHRLHLISSSNLTRTAFITTWFTTYCPRDKPLSLIELIVRATRCHIYTKGFANDGFMSLKRAIFQWSEARVEALLDRILQSELPQAANGQTLAMEDVILASALLDAYIWIGGEGTGCQQSKVPLPGDPRPTGKQVPAGFRRNTKRLCANASAYYKPLEPELYMVSMVDMAESRKTFFHCWRYDLLATPYSSVSSAVRKTNDWIWWVEISTQKSRLHNSYIGGVAGY</sequence>
<feature type="region of interest" description="Disordered" evidence="1">
    <location>
        <begin position="44"/>
        <end position="68"/>
    </location>
</feature>
<evidence type="ECO:0000259" key="2">
    <source>
        <dbReference type="PROSITE" id="PS50181"/>
    </source>
</evidence>
<keyword evidence="4" id="KW-1185">Reference proteome</keyword>
<feature type="compositionally biased region" description="Low complexity" evidence="1">
    <location>
        <begin position="202"/>
        <end position="213"/>
    </location>
</feature>
<evidence type="ECO:0000313" key="4">
    <source>
        <dbReference type="Proteomes" id="UP000275078"/>
    </source>
</evidence>
<gene>
    <name evidence="3" type="ORF">BJ508DRAFT_305457</name>
</gene>
<dbReference type="InterPro" id="IPR036047">
    <property type="entry name" value="F-box-like_dom_sf"/>
</dbReference>
<accession>A0A3N4I919</accession>
<feature type="region of interest" description="Disordered" evidence="1">
    <location>
        <begin position="202"/>
        <end position="228"/>
    </location>
</feature>
<feature type="compositionally biased region" description="Low complexity" evidence="1">
    <location>
        <begin position="46"/>
        <end position="64"/>
    </location>
</feature>
<organism evidence="3 4">
    <name type="scientific">Ascobolus immersus RN42</name>
    <dbReference type="NCBI Taxonomy" id="1160509"/>
    <lineage>
        <taxon>Eukaryota</taxon>
        <taxon>Fungi</taxon>
        <taxon>Dikarya</taxon>
        <taxon>Ascomycota</taxon>
        <taxon>Pezizomycotina</taxon>
        <taxon>Pezizomycetes</taxon>
        <taxon>Pezizales</taxon>
        <taxon>Ascobolaceae</taxon>
        <taxon>Ascobolus</taxon>
    </lineage>
</organism>
<feature type="domain" description="F-box" evidence="2">
    <location>
        <begin position="234"/>
        <end position="280"/>
    </location>
</feature>
<proteinExistence type="predicted"/>
<feature type="compositionally biased region" description="Basic residues" evidence="1">
    <location>
        <begin position="215"/>
        <end position="226"/>
    </location>
</feature>
<dbReference type="Proteomes" id="UP000275078">
    <property type="component" value="Unassembled WGS sequence"/>
</dbReference>